<sequence>HPDVDINALPIPDPKKYKRDLFYVISSGTGNEFRRHHFDTGIGKPSIFAGIPRTLPLPTCFPGNLMHQPLINLAALLLDLWCAQPAARDYNHSSAWPWAVLTGDVW</sequence>
<dbReference type="Proteomes" id="UP000886501">
    <property type="component" value="Unassembled WGS sequence"/>
</dbReference>
<proteinExistence type="predicted"/>
<feature type="non-terminal residue" evidence="1">
    <location>
        <position position="106"/>
    </location>
</feature>
<organism evidence="1 2">
    <name type="scientific">Thelephora ganbajun</name>
    <name type="common">Ganba fungus</name>
    <dbReference type="NCBI Taxonomy" id="370292"/>
    <lineage>
        <taxon>Eukaryota</taxon>
        <taxon>Fungi</taxon>
        <taxon>Dikarya</taxon>
        <taxon>Basidiomycota</taxon>
        <taxon>Agaricomycotina</taxon>
        <taxon>Agaricomycetes</taxon>
        <taxon>Thelephorales</taxon>
        <taxon>Thelephoraceae</taxon>
        <taxon>Thelephora</taxon>
    </lineage>
</organism>
<feature type="non-terminal residue" evidence="1">
    <location>
        <position position="1"/>
    </location>
</feature>
<accession>A0ACB6YYX8</accession>
<evidence type="ECO:0000313" key="2">
    <source>
        <dbReference type="Proteomes" id="UP000886501"/>
    </source>
</evidence>
<evidence type="ECO:0000313" key="1">
    <source>
        <dbReference type="EMBL" id="KAF9642393.1"/>
    </source>
</evidence>
<comment type="caution">
    <text evidence="1">The sequence shown here is derived from an EMBL/GenBank/DDBJ whole genome shotgun (WGS) entry which is preliminary data.</text>
</comment>
<gene>
    <name evidence="1" type="ORF">BDM02DRAFT_3077925</name>
</gene>
<protein>
    <submittedName>
        <fullName evidence="1">Uncharacterized protein</fullName>
    </submittedName>
</protein>
<keyword evidence="2" id="KW-1185">Reference proteome</keyword>
<reference evidence="1" key="2">
    <citation type="journal article" date="2020" name="Nat. Commun.">
        <title>Large-scale genome sequencing of mycorrhizal fungi provides insights into the early evolution of symbiotic traits.</title>
        <authorList>
            <person name="Miyauchi S."/>
            <person name="Kiss E."/>
            <person name="Kuo A."/>
            <person name="Drula E."/>
            <person name="Kohler A."/>
            <person name="Sanchez-Garcia M."/>
            <person name="Morin E."/>
            <person name="Andreopoulos B."/>
            <person name="Barry K.W."/>
            <person name="Bonito G."/>
            <person name="Buee M."/>
            <person name="Carver A."/>
            <person name="Chen C."/>
            <person name="Cichocki N."/>
            <person name="Clum A."/>
            <person name="Culley D."/>
            <person name="Crous P.W."/>
            <person name="Fauchery L."/>
            <person name="Girlanda M."/>
            <person name="Hayes R.D."/>
            <person name="Keri Z."/>
            <person name="LaButti K."/>
            <person name="Lipzen A."/>
            <person name="Lombard V."/>
            <person name="Magnuson J."/>
            <person name="Maillard F."/>
            <person name="Murat C."/>
            <person name="Nolan M."/>
            <person name="Ohm R.A."/>
            <person name="Pangilinan J."/>
            <person name="Pereira M.F."/>
            <person name="Perotto S."/>
            <person name="Peter M."/>
            <person name="Pfister S."/>
            <person name="Riley R."/>
            <person name="Sitrit Y."/>
            <person name="Stielow J.B."/>
            <person name="Szollosi G."/>
            <person name="Zifcakova L."/>
            <person name="Stursova M."/>
            <person name="Spatafora J.W."/>
            <person name="Tedersoo L."/>
            <person name="Vaario L.M."/>
            <person name="Yamada A."/>
            <person name="Yan M."/>
            <person name="Wang P."/>
            <person name="Xu J."/>
            <person name="Bruns T."/>
            <person name="Baldrian P."/>
            <person name="Vilgalys R."/>
            <person name="Dunand C."/>
            <person name="Henrissat B."/>
            <person name="Grigoriev I.V."/>
            <person name="Hibbett D."/>
            <person name="Nagy L.G."/>
            <person name="Martin F.M."/>
        </authorList>
    </citation>
    <scope>NUCLEOTIDE SEQUENCE</scope>
    <source>
        <strain evidence="1">P2</strain>
    </source>
</reference>
<name>A0ACB6YYX8_THEGA</name>
<dbReference type="EMBL" id="MU118501">
    <property type="protein sequence ID" value="KAF9642393.1"/>
    <property type="molecule type" value="Genomic_DNA"/>
</dbReference>
<reference evidence="1" key="1">
    <citation type="submission" date="2019-10" db="EMBL/GenBank/DDBJ databases">
        <authorList>
            <consortium name="DOE Joint Genome Institute"/>
            <person name="Kuo A."/>
            <person name="Miyauchi S."/>
            <person name="Kiss E."/>
            <person name="Drula E."/>
            <person name="Kohler A."/>
            <person name="Sanchez-Garcia M."/>
            <person name="Andreopoulos B."/>
            <person name="Barry K.W."/>
            <person name="Bonito G."/>
            <person name="Buee M."/>
            <person name="Carver A."/>
            <person name="Chen C."/>
            <person name="Cichocki N."/>
            <person name="Clum A."/>
            <person name="Culley D."/>
            <person name="Crous P.W."/>
            <person name="Fauchery L."/>
            <person name="Girlanda M."/>
            <person name="Hayes R."/>
            <person name="Keri Z."/>
            <person name="Labutti K."/>
            <person name="Lipzen A."/>
            <person name="Lombard V."/>
            <person name="Magnuson J."/>
            <person name="Maillard F."/>
            <person name="Morin E."/>
            <person name="Murat C."/>
            <person name="Nolan M."/>
            <person name="Ohm R."/>
            <person name="Pangilinan J."/>
            <person name="Pereira M."/>
            <person name="Perotto S."/>
            <person name="Peter M."/>
            <person name="Riley R."/>
            <person name="Sitrit Y."/>
            <person name="Stielow B."/>
            <person name="Szollosi G."/>
            <person name="Zifcakova L."/>
            <person name="Stursova M."/>
            <person name="Spatafora J.W."/>
            <person name="Tedersoo L."/>
            <person name="Vaario L.-M."/>
            <person name="Yamada A."/>
            <person name="Yan M."/>
            <person name="Wang P."/>
            <person name="Xu J."/>
            <person name="Bruns T."/>
            <person name="Baldrian P."/>
            <person name="Vilgalys R."/>
            <person name="Henrissat B."/>
            <person name="Grigoriev I.V."/>
            <person name="Hibbett D."/>
            <person name="Nagy L.G."/>
            <person name="Martin F.M."/>
        </authorList>
    </citation>
    <scope>NUCLEOTIDE SEQUENCE</scope>
    <source>
        <strain evidence="1">P2</strain>
    </source>
</reference>